<organism evidence="11 12">
    <name type="scientific">Vanilla planifolia</name>
    <name type="common">Vanilla</name>
    <dbReference type="NCBI Taxonomy" id="51239"/>
    <lineage>
        <taxon>Eukaryota</taxon>
        <taxon>Viridiplantae</taxon>
        <taxon>Streptophyta</taxon>
        <taxon>Embryophyta</taxon>
        <taxon>Tracheophyta</taxon>
        <taxon>Spermatophyta</taxon>
        <taxon>Magnoliopsida</taxon>
        <taxon>Liliopsida</taxon>
        <taxon>Asparagales</taxon>
        <taxon>Orchidaceae</taxon>
        <taxon>Vanilloideae</taxon>
        <taxon>Vanilleae</taxon>
        <taxon>Vanilla</taxon>
    </lineage>
</organism>
<dbReference type="PRINTS" id="PR00364">
    <property type="entry name" value="DISEASERSIST"/>
</dbReference>
<gene>
    <name evidence="11" type="ORF">HPP92_002213</name>
</gene>
<dbReference type="SUPFAM" id="SSF52540">
    <property type="entry name" value="P-loop containing nucleoside triphosphate hydrolases"/>
    <property type="match status" value="1"/>
</dbReference>
<dbReference type="Gene3D" id="3.40.50.300">
    <property type="entry name" value="P-loop containing nucleotide triphosphate hydrolases"/>
    <property type="match status" value="1"/>
</dbReference>
<keyword evidence="3" id="KW-0677">Repeat</keyword>
<evidence type="ECO:0000259" key="7">
    <source>
        <dbReference type="Pfam" id="PF00931"/>
    </source>
</evidence>
<dbReference type="Gene3D" id="1.20.5.4130">
    <property type="match status" value="1"/>
</dbReference>
<evidence type="ECO:0008006" key="13">
    <source>
        <dbReference type="Google" id="ProtNLM"/>
    </source>
</evidence>
<dbReference type="PANTHER" id="PTHR36766">
    <property type="entry name" value="PLANT BROAD-SPECTRUM MILDEW RESISTANCE PROTEIN RPW8"/>
    <property type="match status" value="1"/>
</dbReference>
<reference evidence="11 12" key="1">
    <citation type="journal article" date="2020" name="Nat. Food">
        <title>A phased Vanilla planifolia genome enables genetic improvement of flavour and production.</title>
        <authorList>
            <person name="Hasing T."/>
            <person name="Tang H."/>
            <person name="Brym M."/>
            <person name="Khazi F."/>
            <person name="Huang T."/>
            <person name="Chambers A.H."/>
        </authorList>
    </citation>
    <scope>NUCLEOTIDE SEQUENCE [LARGE SCALE GENOMIC DNA]</scope>
    <source>
        <tissue evidence="11">Leaf</tissue>
    </source>
</reference>
<dbReference type="InterPro" id="IPR027417">
    <property type="entry name" value="P-loop_NTPase"/>
</dbReference>
<comment type="similarity">
    <text evidence="1">Belongs to the disease resistance NB-LRR family.</text>
</comment>
<evidence type="ECO:0000259" key="10">
    <source>
        <dbReference type="Pfam" id="PF23598"/>
    </source>
</evidence>
<evidence type="ECO:0000313" key="11">
    <source>
        <dbReference type="EMBL" id="KAG0497522.1"/>
    </source>
</evidence>
<dbReference type="InterPro" id="IPR042197">
    <property type="entry name" value="Apaf_helical"/>
</dbReference>
<evidence type="ECO:0000313" key="12">
    <source>
        <dbReference type="Proteomes" id="UP000636800"/>
    </source>
</evidence>
<dbReference type="InterPro" id="IPR002182">
    <property type="entry name" value="NB-ARC"/>
</dbReference>
<keyword evidence="6" id="KW-0067">ATP-binding</keyword>
<keyword evidence="2" id="KW-0433">Leucine-rich repeat</keyword>
<dbReference type="SUPFAM" id="SSF52058">
    <property type="entry name" value="L domain-like"/>
    <property type="match status" value="1"/>
</dbReference>
<dbReference type="Gene3D" id="1.10.10.10">
    <property type="entry name" value="Winged helix-like DNA-binding domain superfamily/Winged helix DNA-binding domain"/>
    <property type="match status" value="1"/>
</dbReference>
<evidence type="ECO:0000256" key="4">
    <source>
        <dbReference type="ARBA" id="ARBA00022741"/>
    </source>
</evidence>
<evidence type="ECO:0000256" key="5">
    <source>
        <dbReference type="ARBA" id="ARBA00022821"/>
    </source>
</evidence>
<dbReference type="Pfam" id="PF00931">
    <property type="entry name" value="NB-ARC"/>
    <property type="match status" value="1"/>
</dbReference>
<dbReference type="GO" id="GO:0002758">
    <property type="term" value="P:innate immune response-activating signaling pathway"/>
    <property type="evidence" value="ECO:0007669"/>
    <property type="project" value="UniProtKB-ARBA"/>
</dbReference>
<keyword evidence="4" id="KW-0547">Nucleotide-binding</keyword>
<dbReference type="InterPro" id="IPR036388">
    <property type="entry name" value="WH-like_DNA-bd_sf"/>
</dbReference>
<dbReference type="Gene3D" id="3.80.10.10">
    <property type="entry name" value="Ribonuclease Inhibitor"/>
    <property type="match status" value="1"/>
</dbReference>
<dbReference type="Pfam" id="PF18052">
    <property type="entry name" value="Rx_N"/>
    <property type="match status" value="1"/>
</dbReference>
<feature type="domain" description="Disease resistance N-terminal" evidence="8">
    <location>
        <begin position="8"/>
        <end position="89"/>
    </location>
</feature>
<feature type="domain" description="NB-ARC" evidence="7">
    <location>
        <begin position="179"/>
        <end position="346"/>
    </location>
</feature>
<dbReference type="FunFam" id="1.10.10.10:FF:000322">
    <property type="entry name" value="Probable disease resistance protein At1g63360"/>
    <property type="match status" value="1"/>
</dbReference>
<dbReference type="GO" id="GO:0009626">
    <property type="term" value="P:plant-type hypersensitive response"/>
    <property type="evidence" value="ECO:0007669"/>
    <property type="project" value="UniProtKB-ARBA"/>
</dbReference>
<sequence length="1055" mass="119046">MAMVLDAFVGICVDKMTGLITEKVVMVLGVKDDLKRLQRRMTRIQKFLEAAERRRLDDPTLDHWVAELKDVAYDADDIIDLCRVHGARLVNDHRPSPPLRRLVCFNFLFSCLSSVPHRYQIGESIRTLNDKLEEIDKDRVRFNLEESSIRGQQVVTTVNIRQTSSMAEFDVVGEEIEEATNKLVKLIVDEQGNTCRVSAITGMGGIGKTTLAQKVFNNKKIMAEFQVRIWVCVSQKYNEIDVLQQVIRAAGGHHGEARIKSELQPILKSAVFGKSVFLVLDDVWRADVWLSLLRNPLRSAEAMVRVLVTTRDENVAREMGAVHIHRVQQLSNEASWAMLCRKVFNEGQQEEISNVFDIGLLIVARCCGLPLAIKAIAGVLSKKGSNRKEWEKVLNNEAWSMSRLPEELRGALYLSYDDLPSPLKQCFVYCSLFPEDESLSRSDLVRLWVAEGFVKEQGDAFIEDTAEEYYGELIRRNLLQPDPMHYDESECIMHDLMRSLAKFLSQDETFTGNVTNTAASPAKLRRLAVENHETISSVAGLVVEQKCLRTLLTFHGTRLFDNSDQLAGLTRLRVLRINSVDINRLPNSIGDLIHLRYLNLDDTDIEELPDSIGSLTNLQFLNLRACEFLTKLPDNIMQLHNIRRLGLYNTPLRFIPKGINNLGKLNDLSGFVVADPGEQSKVGYSSLGELGSLHQLRMLSIAMLERAQKGDLSLAKLSHLVDLKLFYSKVDALKVKTEDITRVENVLGELCPPQCLEQLCIRKYFGRKYPTWMQSPSFGAHFPFLTTLELSKNKFCTQLPPAGELPQLKLLFIKRADAVKRIGPEFLGIGTHPAIRTAFPKLEILKLYRILHLEEWTFGETEEGQVLPNLVLLPRLSSLEIEDCPMLASLPKGLEQSSMKRLYIAGALSLKAVSNLPNLTELVLIGNASLETISHLPALQVLAVISCPAFKLVEKVDALQRLNLVDHFMEAIPEWLVKFLRERKAGEGEGEGSADDFLLEMLCTEKALWGCLKGGSDWPIVETIPSFIAYDNVGKGFMRYTRSPFYYYTNVIMAN</sequence>
<dbReference type="Pfam" id="PF23559">
    <property type="entry name" value="WHD_DRP"/>
    <property type="match status" value="1"/>
</dbReference>
<keyword evidence="12" id="KW-1185">Reference proteome</keyword>
<dbReference type="Proteomes" id="UP000636800">
    <property type="component" value="Chromosome 1"/>
</dbReference>
<feature type="domain" description="Disease resistance R13L4/SHOC-2-like LRR" evidence="10">
    <location>
        <begin position="565"/>
        <end position="848"/>
    </location>
</feature>
<dbReference type="EMBL" id="JADCNL010000001">
    <property type="protein sequence ID" value="KAG0497522.1"/>
    <property type="molecule type" value="Genomic_DNA"/>
</dbReference>
<dbReference type="Gene3D" id="1.10.8.430">
    <property type="entry name" value="Helical domain of apoptotic protease-activating factors"/>
    <property type="match status" value="1"/>
</dbReference>
<evidence type="ECO:0000256" key="1">
    <source>
        <dbReference type="ARBA" id="ARBA00008894"/>
    </source>
</evidence>
<accession>A0A835S5T9</accession>
<proteinExistence type="inferred from homology"/>
<dbReference type="InterPro" id="IPR038005">
    <property type="entry name" value="RX-like_CC"/>
</dbReference>
<name>A0A835S5T9_VANPL</name>
<evidence type="ECO:0000259" key="9">
    <source>
        <dbReference type="Pfam" id="PF23559"/>
    </source>
</evidence>
<dbReference type="CDD" id="cd14798">
    <property type="entry name" value="RX-CC_like"/>
    <property type="match status" value="1"/>
</dbReference>
<feature type="domain" description="Disease resistance protein winged helix" evidence="9">
    <location>
        <begin position="432"/>
        <end position="501"/>
    </location>
</feature>
<comment type="caution">
    <text evidence="11">The sequence shown here is derived from an EMBL/GenBank/DDBJ whole genome shotgun (WGS) entry which is preliminary data.</text>
</comment>
<dbReference type="GO" id="GO:0042742">
    <property type="term" value="P:defense response to bacterium"/>
    <property type="evidence" value="ECO:0007669"/>
    <property type="project" value="UniProtKB-ARBA"/>
</dbReference>
<evidence type="ECO:0000256" key="2">
    <source>
        <dbReference type="ARBA" id="ARBA00022614"/>
    </source>
</evidence>
<dbReference type="Pfam" id="PF23598">
    <property type="entry name" value="LRR_14"/>
    <property type="match status" value="1"/>
</dbReference>
<dbReference type="GO" id="GO:0043531">
    <property type="term" value="F:ADP binding"/>
    <property type="evidence" value="ECO:0007669"/>
    <property type="project" value="InterPro"/>
</dbReference>
<evidence type="ECO:0000256" key="6">
    <source>
        <dbReference type="ARBA" id="ARBA00022840"/>
    </source>
</evidence>
<dbReference type="InterPro" id="IPR041118">
    <property type="entry name" value="Rx_N"/>
</dbReference>
<dbReference type="AlphaFoldDB" id="A0A835S5T9"/>
<dbReference type="InterPro" id="IPR058922">
    <property type="entry name" value="WHD_DRP"/>
</dbReference>
<dbReference type="GO" id="GO:0005524">
    <property type="term" value="F:ATP binding"/>
    <property type="evidence" value="ECO:0007669"/>
    <property type="project" value="UniProtKB-KW"/>
</dbReference>
<dbReference type="InterPro" id="IPR055414">
    <property type="entry name" value="LRR_R13L4/SHOC2-like"/>
</dbReference>
<evidence type="ECO:0000259" key="8">
    <source>
        <dbReference type="Pfam" id="PF18052"/>
    </source>
</evidence>
<dbReference type="PANTHER" id="PTHR36766:SF70">
    <property type="entry name" value="DISEASE RESISTANCE PROTEIN RGA4"/>
    <property type="match status" value="1"/>
</dbReference>
<evidence type="ECO:0000256" key="3">
    <source>
        <dbReference type="ARBA" id="ARBA00022737"/>
    </source>
</evidence>
<dbReference type="InterPro" id="IPR032675">
    <property type="entry name" value="LRR_dom_sf"/>
</dbReference>
<protein>
    <recommendedName>
        <fullName evidence="13">Disease resistance protein RGA3</fullName>
    </recommendedName>
</protein>
<keyword evidence="5" id="KW-0611">Plant defense</keyword>